<sequence>MDHFQTRQPYSTVPLTPREGHKYVLSLLRAGAFNQAEKEFFTLKLDQIKDDEDILALQGRILKGKALLKQGPEKKILALQSAEKYFTAYTQTQGTYSGINTAAMYLVAGEAARAASLAKEIVSLLSKRYPQPGEDAYYHMATIAEAKLIFGDIEAAEAIFLDAISLDPHNYEARASTLIQFVMILTAMGKDSSWLDSYRPPKAVHYAGHIFGSDTGLSALDATSIHALEKTVDDMFQKETIGFAYGALAAGSDIVLAEAALRHGIELHVVLPCRDKVFLETSVSPFGKNWEARFYGCLRQAKSIRYVSEGVDRADDLTLSFGSEIAMGHAVLKAQALATEAVQLLIWNGQVLKSVAGTARDAAVWAASGRRQAIVPFPFKRTPTDCAHHLENKPYRSLKAMIFADVRGFGALPDAEVPLFLENVLKPLADCVQAQGQKLQYLNTWGDGMFLVFDTVKAAAKVALALQKCFQEIDLDAVGLPNFLALRVAGHYGPVYEMQDPFLQEKGVFGTEVTFAARIEPVTVPGSIYVSEPFACALAVNTPSGYACEYSGEFTPRKGLRPLPLFSLRTS</sequence>
<dbReference type="InterPro" id="IPR001054">
    <property type="entry name" value="A/G_cyclase"/>
</dbReference>
<proteinExistence type="predicted"/>
<dbReference type="Gene3D" id="1.25.40.10">
    <property type="entry name" value="Tetratricopeptide repeat domain"/>
    <property type="match status" value="1"/>
</dbReference>
<dbReference type="RefSeq" id="WP_194214889.1">
    <property type="nucleotide sequence ID" value="NZ_CP061205.1"/>
</dbReference>
<dbReference type="InterPro" id="IPR029787">
    <property type="entry name" value="Nucleotide_cyclase"/>
</dbReference>
<dbReference type="PROSITE" id="PS50125">
    <property type="entry name" value="GUANYLATE_CYCLASE_2"/>
    <property type="match status" value="1"/>
</dbReference>
<name>A0ABV7D025_9PROT</name>
<dbReference type="Proteomes" id="UP001595444">
    <property type="component" value="Unassembled WGS sequence"/>
</dbReference>
<dbReference type="SUPFAM" id="SSF48452">
    <property type="entry name" value="TPR-like"/>
    <property type="match status" value="1"/>
</dbReference>
<evidence type="ECO:0000313" key="3">
    <source>
        <dbReference type="Proteomes" id="UP001595444"/>
    </source>
</evidence>
<comment type="caution">
    <text evidence="2">The sequence shown here is derived from an EMBL/GenBank/DDBJ whole genome shotgun (WGS) entry which is preliminary data.</text>
</comment>
<dbReference type="EMBL" id="JBHRSL010000001">
    <property type="protein sequence ID" value="MFC3050509.1"/>
    <property type="molecule type" value="Genomic_DNA"/>
</dbReference>
<keyword evidence="3" id="KW-1185">Reference proteome</keyword>
<dbReference type="InterPro" id="IPR011990">
    <property type="entry name" value="TPR-like_helical_dom_sf"/>
</dbReference>
<dbReference type="InterPro" id="IPR046880">
    <property type="entry name" value="TPR-S"/>
</dbReference>
<dbReference type="Pfam" id="PF20308">
    <property type="entry name" value="TPR-S"/>
    <property type="match status" value="1"/>
</dbReference>
<dbReference type="Gene3D" id="3.30.70.1230">
    <property type="entry name" value="Nucleotide cyclase"/>
    <property type="match status" value="1"/>
</dbReference>
<organism evidence="2 3">
    <name type="scientific">Kordiimonas pumila</name>
    <dbReference type="NCBI Taxonomy" id="2161677"/>
    <lineage>
        <taxon>Bacteria</taxon>
        <taxon>Pseudomonadati</taxon>
        <taxon>Pseudomonadota</taxon>
        <taxon>Alphaproteobacteria</taxon>
        <taxon>Kordiimonadales</taxon>
        <taxon>Kordiimonadaceae</taxon>
        <taxon>Kordiimonas</taxon>
    </lineage>
</organism>
<dbReference type="Pfam" id="PF00211">
    <property type="entry name" value="Guanylate_cyc"/>
    <property type="match status" value="1"/>
</dbReference>
<protein>
    <submittedName>
        <fullName evidence="2">Tetratricopeptide repeat-containing protein</fullName>
    </submittedName>
</protein>
<feature type="domain" description="Guanylate cyclase" evidence="1">
    <location>
        <begin position="400"/>
        <end position="520"/>
    </location>
</feature>
<gene>
    <name evidence="2" type="ORF">ACFOKA_01180</name>
</gene>
<evidence type="ECO:0000313" key="2">
    <source>
        <dbReference type="EMBL" id="MFC3050509.1"/>
    </source>
</evidence>
<reference evidence="3" key="1">
    <citation type="journal article" date="2019" name="Int. J. Syst. Evol. Microbiol.">
        <title>The Global Catalogue of Microorganisms (GCM) 10K type strain sequencing project: providing services to taxonomists for standard genome sequencing and annotation.</title>
        <authorList>
            <consortium name="The Broad Institute Genomics Platform"/>
            <consortium name="The Broad Institute Genome Sequencing Center for Infectious Disease"/>
            <person name="Wu L."/>
            <person name="Ma J."/>
        </authorList>
    </citation>
    <scope>NUCLEOTIDE SEQUENCE [LARGE SCALE GENOMIC DNA]</scope>
    <source>
        <strain evidence="3">KCTC 62164</strain>
    </source>
</reference>
<dbReference type="SUPFAM" id="SSF55073">
    <property type="entry name" value="Nucleotide cyclase"/>
    <property type="match status" value="1"/>
</dbReference>
<accession>A0ABV7D025</accession>
<evidence type="ECO:0000259" key="1">
    <source>
        <dbReference type="PROSITE" id="PS50125"/>
    </source>
</evidence>